<accession>A0A840DTG1</accession>
<dbReference type="EMBL" id="JACIDE010000006">
    <property type="protein sequence ID" value="MBB4073318.1"/>
    <property type="molecule type" value="Genomic_DNA"/>
</dbReference>
<proteinExistence type="predicted"/>
<keyword evidence="2" id="KW-1185">Reference proteome</keyword>
<comment type="caution">
    <text evidence="1">The sequence shown here is derived from an EMBL/GenBank/DDBJ whole genome shotgun (WGS) entry which is preliminary data.</text>
</comment>
<organism evidence="1 2">
    <name type="scientific">Anoxybacteroides voinovskiense</name>
    <dbReference type="NCBI Taxonomy" id="230470"/>
    <lineage>
        <taxon>Bacteria</taxon>
        <taxon>Bacillati</taxon>
        <taxon>Bacillota</taxon>
        <taxon>Bacilli</taxon>
        <taxon>Bacillales</taxon>
        <taxon>Anoxybacillaceae</taxon>
        <taxon>Anoxybacteroides</taxon>
    </lineage>
</organism>
<protein>
    <submittedName>
        <fullName evidence="1">Uncharacterized protein</fullName>
    </submittedName>
</protein>
<dbReference type="AlphaFoldDB" id="A0A840DTG1"/>
<dbReference type="RefSeq" id="WP_188619055.1">
    <property type="nucleotide sequence ID" value="NZ_BMNP01000004.1"/>
</dbReference>
<sequence>MKNSTILQTGIEWIKRRVKKRLEQGQKKEIKRTIRKMSKKGMNVAEIANILDMAEDVRERLKK</sequence>
<name>A0A840DTG1_9BACL</name>
<evidence type="ECO:0000313" key="1">
    <source>
        <dbReference type="EMBL" id="MBB4073318.1"/>
    </source>
</evidence>
<dbReference type="Proteomes" id="UP000559598">
    <property type="component" value="Unassembled WGS sequence"/>
</dbReference>
<gene>
    <name evidence="1" type="ORF">GGR02_001080</name>
</gene>
<evidence type="ECO:0000313" key="2">
    <source>
        <dbReference type="Proteomes" id="UP000559598"/>
    </source>
</evidence>
<reference evidence="1 2" key="1">
    <citation type="submission" date="2020-08" db="EMBL/GenBank/DDBJ databases">
        <title>Genomic Encyclopedia of Type Strains, Phase IV (KMG-IV): sequencing the most valuable type-strain genomes for metagenomic binning, comparative biology and taxonomic classification.</title>
        <authorList>
            <person name="Goeker M."/>
        </authorList>
    </citation>
    <scope>NUCLEOTIDE SEQUENCE [LARGE SCALE GENOMIC DNA]</scope>
    <source>
        <strain evidence="1 2">DSM 17075</strain>
    </source>
</reference>